<evidence type="ECO:0000313" key="9">
    <source>
        <dbReference type="Proteomes" id="UP000325081"/>
    </source>
</evidence>
<sequence>MAASTLSLSSLRAALPSITASPSGPSVHFPNVKLPSGLRLSKPKSGTIPLNEFAGLAPLPPLLSPFLGQGLTTYEHSFPLISNGSRFFNMRHGRKVPKLNRPPDQRRALLRCLTTQLLKYGRIKTTRARASAMRKYVDKMITLAKDGTLHKRRQALGFIYEKQIVHALFAEVQERYGEREGGYTRIIRTLPRRGDNAPMAYIELGDLDSPAAKFLHPLNSSTQNPIKPFLHPPAKNPVLKSSNRLNRKLGTSFIRSLAAVYSPNPTERLDRVLQESFEAESLEEALAPNPVNLEFEKPENWTAPYLKYEFGWCDPFLPSQTSKV</sequence>
<dbReference type="Gene3D" id="3.90.1030.10">
    <property type="entry name" value="Ribosomal protein L17"/>
    <property type="match status" value="1"/>
</dbReference>
<organism evidence="8 9">
    <name type="scientific">Striga asiatica</name>
    <name type="common">Asiatic witchweed</name>
    <name type="synonym">Buchnera asiatica</name>
    <dbReference type="NCBI Taxonomy" id="4170"/>
    <lineage>
        <taxon>Eukaryota</taxon>
        <taxon>Viridiplantae</taxon>
        <taxon>Streptophyta</taxon>
        <taxon>Embryophyta</taxon>
        <taxon>Tracheophyta</taxon>
        <taxon>Spermatophyta</taxon>
        <taxon>Magnoliopsida</taxon>
        <taxon>eudicotyledons</taxon>
        <taxon>Gunneridae</taxon>
        <taxon>Pentapetalae</taxon>
        <taxon>asterids</taxon>
        <taxon>lamiids</taxon>
        <taxon>Lamiales</taxon>
        <taxon>Orobanchaceae</taxon>
        <taxon>Buchnereae</taxon>
        <taxon>Striga</taxon>
    </lineage>
</organism>
<evidence type="ECO:0000256" key="2">
    <source>
        <dbReference type="ARBA" id="ARBA00022980"/>
    </source>
</evidence>
<gene>
    <name evidence="8" type="ORF">STAS_03913</name>
</gene>
<dbReference type="PANTHER" id="PTHR14413">
    <property type="entry name" value="RIBOSOMAL PROTEIN L17"/>
    <property type="match status" value="1"/>
</dbReference>
<dbReference type="Proteomes" id="UP000325081">
    <property type="component" value="Unassembled WGS sequence"/>
</dbReference>
<accession>A0A5A7P6N5</accession>
<dbReference type="InterPro" id="IPR000456">
    <property type="entry name" value="Ribosomal_bL17"/>
</dbReference>
<dbReference type="GO" id="GO:0006412">
    <property type="term" value="P:translation"/>
    <property type="evidence" value="ECO:0007669"/>
    <property type="project" value="InterPro"/>
</dbReference>
<keyword evidence="2 7" id="KW-0689">Ribosomal protein</keyword>
<dbReference type="PANTHER" id="PTHR14413:SF16">
    <property type="entry name" value="LARGE RIBOSOMAL SUBUNIT PROTEIN BL17M"/>
    <property type="match status" value="1"/>
</dbReference>
<dbReference type="FunFam" id="3.90.1030.10:FF:000001">
    <property type="entry name" value="50S ribosomal protein L17"/>
    <property type="match status" value="1"/>
</dbReference>
<name>A0A5A7P6N5_STRAF</name>
<keyword evidence="3 7" id="KW-0687">Ribonucleoprotein</keyword>
<keyword evidence="9" id="KW-1185">Reference proteome</keyword>
<dbReference type="NCBIfam" id="TIGR00059">
    <property type="entry name" value="L17"/>
    <property type="match status" value="1"/>
</dbReference>
<dbReference type="SUPFAM" id="SSF64263">
    <property type="entry name" value="Prokaryotic ribosomal protein L17"/>
    <property type="match status" value="1"/>
</dbReference>
<dbReference type="HAMAP" id="MF_01368">
    <property type="entry name" value="Ribosomal_bL17"/>
    <property type="match status" value="1"/>
</dbReference>
<dbReference type="GO" id="GO:0022625">
    <property type="term" value="C:cytosolic large ribosomal subunit"/>
    <property type="evidence" value="ECO:0007669"/>
    <property type="project" value="TreeGrafter"/>
</dbReference>
<evidence type="ECO:0000256" key="7">
    <source>
        <dbReference type="RuleBase" id="RU000660"/>
    </source>
</evidence>
<dbReference type="OrthoDB" id="275000at2759"/>
<dbReference type="Pfam" id="PF01196">
    <property type="entry name" value="Ribosomal_L17"/>
    <property type="match status" value="1"/>
</dbReference>
<evidence type="ECO:0000256" key="1">
    <source>
        <dbReference type="ARBA" id="ARBA00008777"/>
    </source>
</evidence>
<dbReference type="InterPro" id="IPR036373">
    <property type="entry name" value="Ribosomal_bL17_sf"/>
</dbReference>
<evidence type="ECO:0000256" key="6">
    <source>
        <dbReference type="ARBA" id="ARBA00082728"/>
    </source>
</evidence>
<proteinExistence type="inferred from homology"/>
<dbReference type="EMBL" id="BKCP01002225">
    <property type="protein sequence ID" value="GER28146.1"/>
    <property type="molecule type" value="Genomic_DNA"/>
</dbReference>
<evidence type="ECO:0000313" key="8">
    <source>
        <dbReference type="EMBL" id="GER28146.1"/>
    </source>
</evidence>
<evidence type="ECO:0000256" key="3">
    <source>
        <dbReference type="ARBA" id="ARBA00023274"/>
    </source>
</evidence>
<dbReference type="GO" id="GO:0003735">
    <property type="term" value="F:structural constituent of ribosome"/>
    <property type="evidence" value="ECO:0007669"/>
    <property type="project" value="InterPro"/>
</dbReference>
<evidence type="ECO:0000256" key="4">
    <source>
        <dbReference type="ARBA" id="ARBA00072708"/>
    </source>
</evidence>
<protein>
    <recommendedName>
        <fullName evidence="4">Large ribosomal subunit protein bL17c</fullName>
    </recommendedName>
    <alternativeName>
        <fullName evidence="5">50S ribosomal protein L17, chloroplastic</fullName>
    </alternativeName>
    <alternativeName>
        <fullName evidence="6">CL17</fullName>
    </alternativeName>
</protein>
<dbReference type="AlphaFoldDB" id="A0A5A7P6N5"/>
<comment type="similarity">
    <text evidence="1 7">Belongs to the bacterial ribosomal protein bL17 family.</text>
</comment>
<evidence type="ECO:0000256" key="5">
    <source>
        <dbReference type="ARBA" id="ARBA00077677"/>
    </source>
</evidence>
<comment type="caution">
    <text evidence="8">The sequence shown here is derived from an EMBL/GenBank/DDBJ whole genome shotgun (WGS) entry which is preliminary data.</text>
</comment>
<reference evidence="9" key="1">
    <citation type="journal article" date="2019" name="Curr. Biol.">
        <title>Genome Sequence of Striga asiatica Provides Insight into the Evolution of Plant Parasitism.</title>
        <authorList>
            <person name="Yoshida S."/>
            <person name="Kim S."/>
            <person name="Wafula E.K."/>
            <person name="Tanskanen J."/>
            <person name="Kim Y.M."/>
            <person name="Honaas L."/>
            <person name="Yang Z."/>
            <person name="Spallek T."/>
            <person name="Conn C.E."/>
            <person name="Ichihashi Y."/>
            <person name="Cheong K."/>
            <person name="Cui S."/>
            <person name="Der J.P."/>
            <person name="Gundlach H."/>
            <person name="Jiao Y."/>
            <person name="Hori C."/>
            <person name="Ishida J.K."/>
            <person name="Kasahara H."/>
            <person name="Kiba T."/>
            <person name="Kim M.S."/>
            <person name="Koo N."/>
            <person name="Laohavisit A."/>
            <person name="Lee Y.H."/>
            <person name="Lumba S."/>
            <person name="McCourt P."/>
            <person name="Mortimer J.C."/>
            <person name="Mutuku J.M."/>
            <person name="Nomura T."/>
            <person name="Sasaki-Sekimoto Y."/>
            <person name="Seto Y."/>
            <person name="Wang Y."/>
            <person name="Wakatake T."/>
            <person name="Sakakibara H."/>
            <person name="Demura T."/>
            <person name="Yamaguchi S."/>
            <person name="Yoneyama K."/>
            <person name="Manabe R.I."/>
            <person name="Nelson D.C."/>
            <person name="Schulman A.H."/>
            <person name="Timko M.P."/>
            <person name="dePamphilis C.W."/>
            <person name="Choi D."/>
            <person name="Shirasu K."/>
        </authorList>
    </citation>
    <scope>NUCLEOTIDE SEQUENCE [LARGE SCALE GENOMIC DNA]</scope>
    <source>
        <strain evidence="9">cv. UVA1</strain>
    </source>
</reference>